<dbReference type="Pfam" id="PF21762">
    <property type="entry name" value="DEDDh_C"/>
    <property type="match status" value="1"/>
</dbReference>
<sequence>MLALRQTVRSKNITNTLIESAQLQLKPPFQNACHRCFSSVESTSNEKEPEAKTSKIRSVLIPRSKNETVEDKVRPRKPTFNSGDRTYATLNQGIDWVTSRSKVFISFDLEHYEFEPTLLTEIGITVYDPYDKKWDQKNQPVFFPRFRSSHIIVDEHKRHRNGRFVPDNMFNFLFGKSNVMKQKAALKAFTEIINHYNQAYPGEVVFIGQQLSGDILFLKKMGIQVPENIPILDTERVWKESQPEGSSNLAHILQKLDLPHSFIHNAGNDSYYTLMALFSLCDLPTRKCYKLDEPLTIEITTQSKPLSKTKRKHLKAFIPRFEKQDTPEDALLKFFK</sequence>
<organism evidence="2 3">
    <name type="scientific">Nadsonia fulvescens var. elongata DSM 6958</name>
    <dbReference type="NCBI Taxonomy" id="857566"/>
    <lineage>
        <taxon>Eukaryota</taxon>
        <taxon>Fungi</taxon>
        <taxon>Dikarya</taxon>
        <taxon>Ascomycota</taxon>
        <taxon>Saccharomycotina</taxon>
        <taxon>Dipodascomycetes</taxon>
        <taxon>Dipodascales</taxon>
        <taxon>Dipodascales incertae sedis</taxon>
        <taxon>Nadsonia</taxon>
    </lineage>
</organism>
<dbReference type="InterPro" id="IPR012337">
    <property type="entry name" value="RNaseH-like_sf"/>
</dbReference>
<evidence type="ECO:0000313" key="3">
    <source>
        <dbReference type="Proteomes" id="UP000095009"/>
    </source>
</evidence>
<reference evidence="2 3" key="1">
    <citation type="journal article" date="2016" name="Proc. Natl. Acad. Sci. U.S.A.">
        <title>Comparative genomics of biotechnologically important yeasts.</title>
        <authorList>
            <person name="Riley R."/>
            <person name="Haridas S."/>
            <person name="Wolfe K.H."/>
            <person name="Lopes M.R."/>
            <person name="Hittinger C.T."/>
            <person name="Goeker M."/>
            <person name="Salamov A.A."/>
            <person name="Wisecaver J.H."/>
            <person name="Long T.M."/>
            <person name="Calvey C.H."/>
            <person name="Aerts A.L."/>
            <person name="Barry K.W."/>
            <person name="Choi C."/>
            <person name="Clum A."/>
            <person name="Coughlan A.Y."/>
            <person name="Deshpande S."/>
            <person name="Douglass A.P."/>
            <person name="Hanson S.J."/>
            <person name="Klenk H.-P."/>
            <person name="LaButti K.M."/>
            <person name="Lapidus A."/>
            <person name="Lindquist E.A."/>
            <person name="Lipzen A.M."/>
            <person name="Meier-Kolthoff J.P."/>
            <person name="Ohm R.A."/>
            <person name="Otillar R.P."/>
            <person name="Pangilinan J.L."/>
            <person name="Peng Y."/>
            <person name="Rokas A."/>
            <person name="Rosa C.A."/>
            <person name="Scheuner C."/>
            <person name="Sibirny A.A."/>
            <person name="Slot J.C."/>
            <person name="Stielow J.B."/>
            <person name="Sun H."/>
            <person name="Kurtzman C.P."/>
            <person name="Blackwell M."/>
            <person name="Grigoriev I.V."/>
            <person name="Jeffries T.W."/>
        </authorList>
    </citation>
    <scope>NUCLEOTIDE SEQUENCE [LARGE SCALE GENOMIC DNA]</scope>
    <source>
        <strain evidence="2 3">DSM 6958</strain>
    </source>
</reference>
<dbReference type="SUPFAM" id="SSF53098">
    <property type="entry name" value="Ribonuclease H-like"/>
    <property type="match status" value="1"/>
</dbReference>
<dbReference type="EMBL" id="KV454407">
    <property type="protein sequence ID" value="ODQ67302.1"/>
    <property type="molecule type" value="Genomic_DNA"/>
</dbReference>
<accession>A0A1E3PQV6</accession>
<dbReference type="PANTHER" id="PTHR28083:SF1">
    <property type="entry name" value="GOOD FOR FULL DBP5 ACTIVITY PROTEIN 2"/>
    <property type="match status" value="1"/>
</dbReference>
<evidence type="ECO:0000313" key="2">
    <source>
        <dbReference type="EMBL" id="ODQ67302.1"/>
    </source>
</evidence>
<protein>
    <recommendedName>
        <fullName evidence="1">Gfd2/YDR514C-like C-terminal domain-containing protein</fullName>
    </recommendedName>
</protein>
<feature type="domain" description="Gfd2/YDR514C-like C-terminal" evidence="1">
    <location>
        <begin position="103"/>
        <end position="279"/>
    </location>
</feature>
<dbReference type="InterPro" id="IPR036397">
    <property type="entry name" value="RNaseH_sf"/>
</dbReference>
<dbReference type="GO" id="GO:0005634">
    <property type="term" value="C:nucleus"/>
    <property type="evidence" value="ECO:0007669"/>
    <property type="project" value="TreeGrafter"/>
</dbReference>
<dbReference type="InterPro" id="IPR040151">
    <property type="entry name" value="Gfd2/YDR514C-like"/>
</dbReference>
<dbReference type="AlphaFoldDB" id="A0A1E3PQV6"/>
<dbReference type="PANTHER" id="PTHR28083">
    <property type="entry name" value="GOOD FOR FULL DBP5 ACTIVITY PROTEIN 2"/>
    <property type="match status" value="1"/>
</dbReference>
<evidence type="ECO:0000259" key="1">
    <source>
        <dbReference type="Pfam" id="PF21762"/>
    </source>
</evidence>
<name>A0A1E3PQV6_9ASCO</name>
<dbReference type="GO" id="GO:0003676">
    <property type="term" value="F:nucleic acid binding"/>
    <property type="evidence" value="ECO:0007669"/>
    <property type="project" value="InterPro"/>
</dbReference>
<dbReference type="InterPro" id="IPR048519">
    <property type="entry name" value="Gfd2/YDR514C-like_C"/>
</dbReference>
<keyword evidence="3" id="KW-1185">Reference proteome</keyword>
<dbReference type="Proteomes" id="UP000095009">
    <property type="component" value="Unassembled WGS sequence"/>
</dbReference>
<dbReference type="OrthoDB" id="5953249at2759"/>
<proteinExistence type="predicted"/>
<dbReference type="STRING" id="857566.A0A1E3PQV6"/>
<dbReference type="Gene3D" id="3.30.420.10">
    <property type="entry name" value="Ribonuclease H-like superfamily/Ribonuclease H"/>
    <property type="match status" value="1"/>
</dbReference>
<gene>
    <name evidence="2" type="ORF">NADFUDRAFT_45442</name>
</gene>